<dbReference type="Pfam" id="PF11705">
    <property type="entry name" value="RNA_pol_3_Rpc31"/>
    <property type="match status" value="1"/>
</dbReference>
<gene>
    <name evidence="5" type="ORF">MELIAE_LOCUS4455</name>
</gene>
<evidence type="ECO:0008006" key="7">
    <source>
        <dbReference type="Google" id="ProtNLM"/>
    </source>
</evidence>
<dbReference type="Proteomes" id="UP001154078">
    <property type="component" value="Chromosome 2"/>
</dbReference>
<feature type="region of interest" description="Disordered" evidence="4">
    <location>
        <begin position="145"/>
        <end position="205"/>
    </location>
</feature>
<dbReference type="AlphaFoldDB" id="A0A9P0AZL7"/>
<evidence type="ECO:0000256" key="3">
    <source>
        <dbReference type="ARBA" id="ARBA00023242"/>
    </source>
</evidence>
<evidence type="ECO:0000256" key="2">
    <source>
        <dbReference type="ARBA" id="ARBA00008352"/>
    </source>
</evidence>
<feature type="compositionally biased region" description="Acidic residues" evidence="4">
    <location>
        <begin position="188"/>
        <end position="205"/>
    </location>
</feature>
<comment type="similarity">
    <text evidence="2">Belongs to the eukaryotic RPC7 RNA polymerase subunit family.</text>
</comment>
<dbReference type="EMBL" id="OV121133">
    <property type="protein sequence ID" value="CAH0551968.1"/>
    <property type="molecule type" value="Genomic_DNA"/>
</dbReference>
<proteinExistence type="inferred from homology"/>
<comment type="subcellular location">
    <subcellularLocation>
        <location evidence="1">Nucleus</location>
    </subcellularLocation>
</comment>
<dbReference type="PANTHER" id="PTHR15367">
    <property type="entry name" value="DNA-DIRECTED RNA POLYMERASE III"/>
    <property type="match status" value="1"/>
</dbReference>
<organism evidence="5 6">
    <name type="scientific">Brassicogethes aeneus</name>
    <name type="common">Rape pollen beetle</name>
    <name type="synonym">Meligethes aeneus</name>
    <dbReference type="NCBI Taxonomy" id="1431903"/>
    <lineage>
        <taxon>Eukaryota</taxon>
        <taxon>Metazoa</taxon>
        <taxon>Ecdysozoa</taxon>
        <taxon>Arthropoda</taxon>
        <taxon>Hexapoda</taxon>
        <taxon>Insecta</taxon>
        <taxon>Pterygota</taxon>
        <taxon>Neoptera</taxon>
        <taxon>Endopterygota</taxon>
        <taxon>Coleoptera</taxon>
        <taxon>Polyphaga</taxon>
        <taxon>Cucujiformia</taxon>
        <taxon>Nitidulidae</taxon>
        <taxon>Meligethinae</taxon>
        <taxon>Brassicogethes</taxon>
    </lineage>
</organism>
<dbReference type="InterPro" id="IPR024661">
    <property type="entry name" value="RNA_pol_III_Rpc31"/>
</dbReference>
<evidence type="ECO:0000256" key="4">
    <source>
        <dbReference type="SAM" id="MobiDB-lite"/>
    </source>
</evidence>
<evidence type="ECO:0000256" key="1">
    <source>
        <dbReference type="ARBA" id="ARBA00004123"/>
    </source>
</evidence>
<protein>
    <recommendedName>
        <fullName evidence="7">DNA-directed RNA polymerase III subunit</fullName>
    </recommendedName>
</protein>
<keyword evidence="6" id="KW-1185">Reference proteome</keyword>
<sequence length="205" mass="23291">MSRGRGARGGGRGGVTKSFNREQLNALGVGGNDMLPGLVTQPPPLFPLLDKRPVPIHISLELDYLLILKQDFIDHMQLSGSYLKLPETKSNESEIVPQVPKEKYDWSLFPSELRPKMMARRAKKVVVKDVDVNNRLKLLETLEEKQSADTTIKQEKESEDVDETEIVEEDQDEEMDDGTDYANNYFDNGEDYEEEDDNLDDGPIY</sequence>
<dbReference type="GO" id="GO:0006383">
    <property type="term" value="P:transcription by RNA polymerase III"/>
    <property type="evidence" value="ECO:0007669"/>
    <property type="project" value="InterPro"/>
</dbReference>
<accession>A0A9P0AZL7</accession>
<dbReference type="PANTHER" id="PTHR15367:SF2">
    <property type="entry name" value="DNA-DIRECTED RNA POLYMERASE III SUBUNIT"/>
    <property type="match status" value="1"/>
</dbReference>
<feature type="compositionally biased region" description="Basic and acidic residues" evidence="4">
    <location>
        <begin position="145"/>
        <end position="156"/>
    </location>
</feature>
<reference evidence="5" key="1">
    <citation type="submission" date="2021-12" db="EMBL/GenBank/DDBJ databases">
        <authorList>
            <person name="King R."/>
        </authorList>
    </citation>
    <scope>NUCLEOTIDE SEQUENCE</scope>
</reference>
<feature type="compositionally biased region" description="Acidic residues" evidence="4">
    <location>
        <begin position="157"/>
        <end position="179"/>
    </location>
</feature>
<name>A0A9P0AZL7_BRAAE</name>
<dbReference type="GO" id="GO:0005666">
    <property type="term" value="C:RNA polymerase III complex"/>
    <property type="evidence" value="ECO:0007669"/>
    <property type="project" value="TreeGrafter"/>
</dbReference>
<evidence type="ECO:0000313" key="6">
    <source>
        <dbReference type="Proteomes" id="UP001154078"/>
    </source>
</evidence>
<evidence type="ECO:0000313" key="5">
    <source>
        <dbReference type="EMBL" id="CAH0551968.1"/>
    </source>
</evidence>
<dbReference type="OrthoDB" id="5377312at2759"/>
<keyword evidence="3" id="KW-0539">Nucleus</keyword>